<accession>A0A1H7L216</accession>
<dbReference type="InterPro" id="IPR001789">
    <property type="entry name" value="Sig_transdc_resp-reg_receiver"/>
</dbReference>
<dbReference type="OrthoDB" id="9800897at2"/>
<organism evidence="4 5">
    <name type="scientific">Sphingomonas palmae</name>
    <dbReference type="NCBI Taxonomy" id="1855283"/>
    <lineage>
        <taxon>Bacteria</taxon>
        <taxon>Pseudomonadati</taxon>
        <taxon>Pseudomonadota</taxon>
        <taxon>Alphaproteobacteria</taxon>
        <taxon>Sphingomonadales</taxon>
        <taxon>Sphingomonadaceae</taxon>
        <taxon>Sphingomonas</taxon>
    </lineage>
</organism>
<name>A0A1H7L216_9SPHN</name>
<sequence>MKVAGSGLSILYVDDDDDIRTIVAMSLQLDPAIDLHMAASGEEALALLDRRGGWTPDVVLLDVMMPELSGPATWARMRERPRFARVPVVFMTARGRPPEVSEYRELGAAGTILKPFDPIHLATQIRTLLSAAPG</sequence>
<dbReference type="Pfam" id="PF00072">
    <property type="entry name" value="Response_reg"/>
    <property type="match status" value="1"/>
</dbReference>
<evidence type="ECO:0000313" key="4">
    <source>
        <dbReference type="EMBL" id="SEK92864.1"/>
    </source>
</evidence>
<dbReference type="SUPFAM" id="SSF52172">
    <property type="entry name" value="CheY-like"/>
    <property type="match status" value="1"/>
</dbReference>
<reference evidence="5" key="1">
    <citation type="submission" date="2016-10" db="EMBL/GenBank/DDBJ databases">
        <authorList>
            <person name="Varghese N."/>
            <person name="Submissions S."/>
        </authorList>
    </citation>
    <scope>NUCLEOTIDE SEQUENCE [LARGE SCALE GENOMIC DNA]</scope>
    <source>
        <strain evidence="5">JS21-1</strain>
    </source>
</reference>
<dbReference type="GO" id="GO:0000160">
    <property type="term" value="P:phosphorelay signal transduction system"/>
    <property type="evidence" value="ECO:0007669"/>
    <property type="project" value="InterPro"/>
</dbReference>
<dbReference type="PANTHER" id="PTHR44591:SF3">
    <property type="entry name" value="RESPONSE REGULATORY DOMAIN-CONTAINING PROTEIN"/>
    <property type="match status" value="1"/>
</dbReference>
<dbReference type="Proteomes" id="UP000199214">
    <property type="component" value="Unassembled WGS sequence"/>
</dbReference>
<keyword evidence="5" id="KW-1185">Reference proteome</keyword>
<evidence type="ECO:0000259" key="3">
    <source>
        <dbReference type="PROSITE" id="PS50110"/>
    </source>
</evidence>
<dbReference type="Gene3D" id="3.40.50.2300">
    <property type="match status" value="1"/>
</dbReference>
<dbReference type="InterPro" id="IPR050595">
    <property type="entry name" value="Bact_response_regulator"/>
</dbReference>
<gene>
    <name evidence="4" type="ORF">SAMN05216382_1127</name>
</gene>
<proteinExistence type="predicted"/>
<protein>
    <submittedName>
        <fullName evidence="4">Response regulator receiver domain-containing protein</fullName>
    </submittedName>
</protein>
<dbReference type="RefSeq" id="WP_093004199.1">
    <property type="nucleotide sequence ID" value="NZ_FNZZ01000002.1"/>
</dbReference>
<feature type="modified residue" description="4-aspartylphosphate" evidence="2">
    <location>
        <position position="62"/>
    </location>
</feature>
<keyword evidence="1 2" id="KW-0597">Phosphoprotein</keyword>
<dbReference type="InterPro" id="IPR011006">
    <property type="entry name" value="CheY-like_superfamily"/>
</dbReference>
<dbReference type="SMART" id="SM00448">
    <property type="entry name" value="REC"/>
    <property type="match status" value="1"/>
</dbReference>
<dbReference type="AlphaFoldDB" id="A0A1H7L216"/>
<feature type="domain" description="Response regulatory" evidence="3">
    <location>
        <begin position="9"/>
        <end position="129"/>
    </location>
</feature>
<evidence type="ECO:0000313" key="5">
    <source>
        <dbReference type="Proteomes" id="UP000199214"/>
    </source>
</evidence>
<dbReference type="PANTHER" id="PTHR44591">
    <property type="entry name" value="STRESS RESPONSE REGULATOR PROTEIN 1"/>
    <property type="match status" value="1"/>
</dbReference>
<dbReference type="PROSITE" id="PS50110">
    <property type="entry name" value="RESPONSE_REGULATORY"/>
    <property type="match status" value="1"/>
</dbReference>
<dbReference type="EMBL" id="FNZZ01000002">
    <property type="protein sequence ID" value="SEK92864.1"/>
    <property type="molecule type" value="Genomic_DNA"/>
</dbReference>
<evidence type="ECO:0000256" key="1">
    <source>
        <dbReference type="ARBA" id="ARBA00022553"/>
    </source>
</evidence>
<evidence type="ECO:0000256" key="2">
    <source>
        <dbReference type="PROSITE-ProRule" id="PRU00169"/>
    </source>
</evidence>
<dbReference type="STRING" id="1855283.SAMN05216382_1127"/>